<name>A0AAV7SUR6_PLEWA</name>
<proteinExistence type="predicted"/>
<dbReference type="Proteomes" id="UP001066276">
    <property type="component" value="Chromosome 4_2"/>
</dbReference>
<dbReference type="EMBL" id="JANPWB010000008">
    <property type="protein sequence ID" value="KAJ1167726.1"/>
    <property type="molecule type" value="Genomic_DNA"/>
</dbReference>
<organism evidence="1 2">
    <name type="scientific">Pleurodeles waltl</name>
    <name type="common">Iberian ribbed newt</name>
    <dbReference type="NCBI Taxonomy" id="8319"/>
    <lineage>
        <taxon>Eukaryota</taxon>
        <taxon>Metazoa</taxon>
        <taxon>Chordata</taxon>
        <taxon>Craniata</taxon>
        <taxon>Vertebrata</taxon>
        <taxon>Euteleostomi</taxon>
        <taxon>Amphibia</taxon>
        <taxon>Batrachia</taxon>
        <taxon>Caudata</taxon>
        <taxon>Salamandroidea</taxon>
        <taxon>Salamandridae</taxon>
        <taxon>Pleurodelinae</taxon>
        <taxon>Pleurodeles</taxon>
    </lineage>
</organism>
<gene>
    <name evidence="1" type="ORF">NDU88_008115</name>
</gene>
<reference evidence="1" key="1">
    <citation type="journal article" date="2022" name="bioRxiv">
        <title>Sequencing and chromosome-scale assembly of the giantPleurodeles waltlgenome.</title>
        <authorList>
            <person name="Brown T."/>
            <person name="Elewa A."/>
            <person name="Iarovenko S."/>
            <person name="Subramanian E."/>
            <person name="Araus A.J."/>
            <person name="Petzold A."/>
            <person name="Susuki M."/>
            <person name="Suzuki K.-i.T."/>
            <person name="Hayashi T."/>
            <person name="Toyoda A."/>
            <person name="Oliveira C."/>
            <person name="Osipova E."/>
            <person name="Leigh N.D."/>
            <person name="Simon A."/>
            <person name="Yun M.H."/>
        </authorList>
    </citation>
    <scope>NUCLEOTIDE SEQUENCE</scope>
    <source>
        <strain evidence="1">20211129_DDA</strain>
        <tissue evidence="1">Liver</tissue>
    </source>
</reference>
<accession>A0AAV7SUR6</accession>
<evidence type="ECO:0000313" key="2">
    <source>
        <dbReference type="Proteomes" id="UP001066276"/>
    </source>
</evidence>
<keyword evidence="2" id="KW-1185">Reference proteome</keyword>
<dbReference type="AlphaFoldDB" id="A0AAV7SUR6"/>
<protein>
    <submittedName>
        <fullName evidence="1">Uncharacterized protein</fullName>
    </submittedName>
</protein>
<evidence type="ECO:0000313" key="1">
    <source>
        <dbReference type="EMBL" id="KAJ1167726.1"/>
    </source>
</evidence>
<sequence length="84" mass="9350">MDARLSIKQKSVSPVVLKRKCRSRWLLGMQIFAAARAHSAPLRDKSPDDVLGRHARRPLRVQYRRPPLGVARAVRAGGLLALDA</sequence>
<comment type="caution">
    <text evidence="1">The sequence shown here is derived from an EMBL/GenBank/DDBJ whole genome shotgun (WGS) entry which is preliminary data.</text>
</comment>